<dbReference type="Gene3D" id="1.20.58.2050">
    <property type="match status" value="1"/>
</dbReference>
<dbReference type="Proteomes" id="UP000078348">
    <property type="component" value="Unassembled WGS sequence"/>
</dbReference>
<comment type="caution">
    <text evidence="1">The sequence shown here is derived from an EMBL/GenBank/DDBJ whole genome shotgun (WGS) entry which is preliminary data.</text>
</comment>
<accession>A0A196SB81</accession>
<protein>
    <submittedName>
        <fullName evidence="1">DNA replication complex GINS protein PSF3</fullName>
    </submittedName>
</protein>
<sequence>MDTQEEGITPLHDPNYDYYSIDNILEEDVLLKVKTVSPIPHASILRESDESGVIPAETEIELPGWIAIPLLRNHYVELVEPKQFGSQFLTQLWAEPTAVNIRFKCSSFYELGSRYAQLTQNPSLLILLLRTFLDRSQMISRVANSKFDKDNTDMLLRLTDSEQLLFQRFVSDVREERRWWSAKLSDSSYTNDQFVAKRSRTSSLVP</sequence>
<dbReference type="InterPro" id="IPR036224">
    <property type="entry name" value="GINS_bundle-like_dom_sf"/>
</dbReference>
<keyword evidence="2" id="KW-1185">Reference proteome</keyword>
<dbReference type="PANTHER" id="PTHR22768">
    <property type="entry name" value="DNA REPLICATION COMPLEX GINS PROTEIN PSF3"/>
    <property type="match status" value="1"/>
</dbReference>
<dbReference type="STRING" id="478820.A0A196SB81"/>
<organism evidence="1 2">
    <name type="scientific">Blastocystis sp. subtype 1 (strain ATCC 50177 / NandII)</name>
    <dbReference type="NCBI Taxonomy" id="478820"/>
    <lineage>
        <taxon>Eukaryota</taxon>
        <taxon>Sar</taxon>
        <taxon>Stramenopiles</taxon>
        <taxon>Bigyra</taxon>
        <taxon>Opalozoa</taxon>
        <taxon>Opalinata</taxon>
        <taxon>Blastocystidae</taxon>
        <taxon>Blastocystis</taxon>
    </lineage>
</organism>
<evidence type="ECO:0000313" key="1">
    <source>
        <dbReference type="EMBL" id="OAO14278.1"/>
    </source>
</evidence>
<dbReference type="InterPro" id="IPR010492">
    <property type="entry name" value="GINS_Psf3"/>
</dbReference>
<dbReference type="EMBL" id="LXWW01000264">
    <property type="protein sequence ID" value="OAO14278.1"/>
    <property type="molecule type" value="Genomic_DNA"/>
</dbReference>
<dbReference type="SUPFAM" id="SSF158573">
    <property type="entry name" value="GINS helical bundle-like"/>
    <property type="match status" value="1"/>
</dbReference>
<gene>
    <name evidence="1" type="ORF">AV274_3982</name>
</gene>
<dbReference type="PANTHER" id="PTHR22768:SF0">
    <property type="entry name" value="DNA REPLICATION COMPLEX GINS PROTEIN PSF3"/>
    <property type="match status" value="1"/>
</dbReference>
<name>A0A196SB81_BLAHN</name>
<dbReference type="OrthoDB" id="10251744at2759"/>
<dbReference type="CDD" id="cd11713">
    <property type="entry name" value="GINS_A_psf3"/>
    <property type="match status" value="1"/>
</dbReference>
<evidence type="ECO:0000313" key="2">
    <source>
        <dbReference type="Proteomes" id="UP000078348"/>
    </source>
</evidence>
<dbReference type="SUPFAM" id="SSF160059">
    <property type="entry name" value="PriA/YqbF domain"/>
    <property type="match status" value="1"/>
</dbReference>
<dbReference type="GO" id="GO:0000811">
    <property type="term" value="C:GINS complex"/>
    <property type="evidence" value="ECO:0007669"/>
    <property type="project" value="TreeGrafter"/>
</dbReference>
<proteinExistence type="predicted"/>
<dbReference type="GO" id="GO:1902975">
    <property type="term" value="P:mitotic DNA replication initiation"/>
    <property type="evidence" value="ECO:0007669"/>
    <property type="project" value="TreeGrafter"/>
</dbReference>
<dbReference type="AlphaFoldDB" id="A0A196SB81"/>
<reference evidence="1 2" key="1">
    <citation type="submission" date="2016-05" db="EMBL/GenBank/DDBJ databases">
        <title>Nuclear genome of Blastocystis sp. subtype 1 NandII.</title>
        <authorList>
            <person name="Gentekaki E."/>
            <person name="Curtis B."/>
            <person name="Stairs C."/>
            <person name="Eme L."/>
            <person name="Herman E."/>
            <person name="Klimes V."/>
            <person name="Arias M.C."/>
            <person name="Elias M."/>
            <person name="Hilliou F."/>
            <person name="Klute M."/>
            <person name="Malik S.-B."/>
            <person name="Pightling A."/>
            <person name="Rachubinski R."/>
            <person name="Salas D."/>
            <person name="Schlacht A."/>
            <person name="Suga H."/>
            <person name="Archibald J."/>
            <person name="Ball S.G."/>
            <person name="Clark G."/>
            <person name="Dacks J."/>
            <person name="Van Der Giezen M."/>
            <person name="Tsaousis A."/>
            <person name="Roger A."/>
        </authorList>
    </citation>
    <scope>NUCLEOTIDE SEQUENCE [LARGE SCALE GENOMIC DNA]</scope>
    <source>
        <strain evidence="2">ATCC 50177 / NandII</strain>
    </source>
</reference>
<dbReference type="InterPro" id="IPR038437">
    <property type="entry name" value="GINS_Psf3_sf"/>
</dbReference>